<keyword evidence="4" id="KW-1185">Reference proteome</keyword>
<proteinExistence type="predicted"/>
<evidence type="ECO:0000313" key="2">
    <source>
        <dbReference type="EMBL" id="MBM2418088.1"/>
    </source>
</evidence>
<organism evidence="1 3">
    <name type="scientific">Marivita cryptomonadis</name>
    <dbReference type="NCBI Taxonomy" id="505252"/>
    <lineage>
        <taxon>Bacteria</taxon>
        <taxon>Pseudomonadati</taxon>
        <taxon>Pseudomonadota</taxon>
        <taxon>Alphaproteobacteria</taxon>
        <taxon>Rhodobacterales</taxon>
        <taxon>Roseobacteraceae</taxon>
        <taxon>Marivita</taxon>
    </lineage>
</organism>
<dbReference type="EMBL" id="JAFBXF010000008">
    <property type="protein sequence ID" value="MBM2418088.1"/>
    <property type="molecule type" value="Genomic_DNA"/>
</dbReference>
<dbReference type="OrthoDB" id="7874238at2"/>
<reference evidence="1 4" key="1">
    <citation type="submission" date="2021-01" db="EMBL/GenBank/DDBJ databases">
        <title>Diatom-associated Roseobacters Show Island Model of Population Structure.</title>
        <authorList>
            <person name="Qu L."/>
            <person name="Feng X."/>
            <person name="Chen Y."/>
            <person name="Li L."/>
            <person name="Wang X."/>
            <person name="Hu Z."/>
            <person name="Wang H."/>
            <person name="Luo H."/>
        </authorList>
    </citation>
    <scope>NUCLEOTIDE SEQUENCE</scope>
    <source>
        <strain evidence="2 4">CC28-63</strain>
        <strain evidence="1">CC28-69</strain>
    </source>
</reference>
<sequence length="203" mass="22539">MTRINFNKLALANSDDQFIAAIASIQRRGETVQLDIHLFLVAVASRWASTGDVRPAVKMINKLVDALPSGIRSNAIKAWVETHLGFKWDQAGMFTPSDLKHADLSIKKLANIRWWEFKPEPDYKPMDFTASVLTLIKKADERVRKNDPRDAINGDTLRAVKFAASGKTLGVADLLSAIQALDPQDMAQLMIELSGPQEQRQAA</sequence>
<dbReference type="AlphaFoldDB" id="A0A9Q2PBE7"/>
<protein>
    <submittedName>
        <fullName evidence="1">Uncharacterized protein</fullName>
    </submittedName>
</protein>
<evidence type="ECO:0000313" key="1">
    <source>
        <dbReference type="EMBL" id="MBM2413419.1"/>
    </source>
</evidence>
<dbReference type="RefSeq" id="WP_085630206.1">
    <property type="nucleotide sequence ID" value="NZ_JAFBWU010000008.1"/>
</dbReference>
<accession>A0A9Q2PBE7</accession>
<dbReference type="Proteomes" id="UP000755667">
    <property type="component" value="Unassembled WGS sequence"/>
</dbReference>
<evidence type="ECO:0000313" key="3">
    <source>
        <dbReference type="Proteomes" id="UP000755667"/>
    </source>
</evidence>
<dbReference type="EMBL" id="JAFBXE010000008">
    <property type="protein sequence ID" value="MBM2413419.1"/>
    <property type="molecule type" value="Genomic_DNA"/>
</dbReference>
<name>A0A9Q2PBE7_9RHOB</name>
<evidence type="ECO:0000313" key="4">
    <source>
        <dbReference type="Proteomes" id="UP000809440"/>
    </source>
</evidence>
<dbReference type="Proteomes" id="UP000809440">
    <property type="component" value="Unassembled WGS sequence"/>
</dbReference>
<comment type="caution">
    <text evidence="1">The sequence shown here is derived from an EMBL/GenBank/DDBJ whole genome shotgun (WGS) entry which is preliminary data.</text>
</comment>
<dbReference type="GeneID" id="62641526"/>
<gene>
    <name evidence="1" type="ORF">JQX41_13980</name>
    <name evidence="2" type="ORF">JQX48_13990</name>
</gene>